<dbReference type="SUPFAM" id="SSF53474">
    <property type="entry name" value="alpha/beta-Hydrolases"/>
    <property type="match status" value="1"/>
</dbReference>
<dbReference type="Pfam" id="PF00326">
    <property type="entry name" value="Peptidase_S9"/>
    <property type="match status" value="1"/>
</dbReference>
<evidence type="ECO:0000256" key="4">
    <source>
        <dbReference type="SAM" id="SignalP"/>
    </source>
</evidence>
<keyword evidence="2" id="KW-0720">Serine protease</keyword>
<dbReference type="Proteomes" id="UP000185812">
    <property type="component" value="Unassembled WGS sequence"/>
</dbReference>
<dbReference type="GO" id="GO:0006508">
    <property type="term" value="P:proteolysis"/>
    <property type="evidence" value="ECO:0007669"/>
    <property type="project" value="InterPro"/>
</dbReference>
<dbReference type="RefSeq" id="WP_072715334.1">
    <property type="nucleotide sequence ID" value="NZ_FRAU01000004.1"/>
</dbReference>
<dbReference type="PANTHER" id="PTHR42776">
    <property type="entry name" value="SERINE PEPTIDASE S9 FAMILY MEMBER"/>
    <property type="match status" value="1"/>
</dbReference>
<dbReference type="InterPro" id="IPR011042">
    <property type="entry name" value="6-blade_b-propeller_TolB-like"/>
</dbReference>
<dbReference type="EMBL" id="FRAU01000004">
    <property type="protein sequence ID" value="SHK58865.1"/>
    <property type="molecule type" value="Genomic_DNA"/>
</dbReference>
<organism evidence="6 7">
    <name type="scientific">Rhodothermus profundi</name>
    <dbReference type="NCBI Taxonomy" id="633813"/>
    <lineage>
        <taxon>Bacteria</taxon>
        <taxon>Pseudomonadati</taxon>
        <taxon>Rhodothermota</taxon>
        <taxon>Rhodothermia</taxon>
        <taxon>Rhodothermales</taxon>
        <taxon>Rhodothermaceae</taxon>
        <taxon>Rhodothermus</taxon>
    </lineage>
</organism>
<dbReference type="OrthoDB" id="9812921at2"/>
<keyword evidence="6" id="KW-0031">Aminopeptidase</keyword>
<dbReference type="InterPro" id="IPR011659">
    <property type="entry name" value="WD40"/>
</dbReference>
<dbReference type="GO" id="GO:0004177">
    <property type="term" value="F:aminopeptidase activity"/>
    <property type="evidence" value="ECO:0007669"/>
    <property type="project" value="UniProtKB-KW"/>
</dbReference>
<proteinExistence type="predicted"/>
<keyword evidence="6" id="KW-0645">Protease</keyword>
<feature type="signal peptide" evidence="4">
    <location>
        <begin position="1"/>
        <end position="25"/>
    </location>
</feature>
<evidence type="ECO:0000259" key="5">
    <source>
        <dbReference type="Pfam" id="PF00326"/>
    </source>
</evidence>
<accession>A0A1M6TPG0</accession>
<keyword evidence="7" id="KW-1185">Reference proteome</keyword>
<evidence type="ECO:0000313" key="6">
    <source>
        <dbReference type="EMBL" id="SHK58865.1"/>
    </source>
</evidence>
<name>A0A1M6TPG0_9BACT</name>
<keyword evidence="1" id="KW-0378">Hydrolase</keyword>
<sequence>MPGVGIRLLLIGSLSFGLLTHSAAAQNGDKPITVTDLLRIRQLESPTVSPDGRWLAYIVRQIDTVETRPEVQYAYRTHLYLLPTDGSAPPRAYTHGDRTARQPAWHPESDQLAFVRPVEGKPQLFVMPLFGGEAVQLTDFRYGASRPRWSPDGSLLLFTATLSEEDVRRTAGTPPWPDERPARTAADTAGVRPDPDGSLAEIRAWLARNEARQNPRVFYRLDFQGELTLQPQLRFQHLYVVEPHPGATPRALTRGFFSFTGAEWLPHGQQVVAAARIDSTRHPDRIRGSDLYLIDVDTSRIHLLLHIDGYALFSPVPSPDGQWIAFLASPLADSGYAQTEIGLFRLDGRHPPELLTLHFDRSVRNLQWSPDMRYLYFVAPSNGGFPLYRIAFFDLHPPRPSRTAPTDTTQVSRARFTADEVVRRTPEIERLLDYEKGVRAYTLSEATVYYVLTESTNPYELYAADLAFKRPRRLTEHNASWLRSRRLSRPEPFTLRRDTLEIQYWVMKPAFFEEGRRYPMLLEIHGGPAAMWGPGEATMWHEFQFFASKGFAVVFSNPRGSGGYGQAFRRANYQDWGDGPAGDVLAVASAAARLPWIDPTRQVVTGGSYAGYLTAWIVAHDHRFRAAVAQRGVYDLQTFLGEGNAWRLVPWHFGGYPWDQETPALLHGDTVSVRDVLLYNSPITWVHQIRTPLLILHSDQDLRTGVIQSEMLYKSLKILGRPVEYVRYPKEGHELSRSGDPKRRMDRILRIYEFFMRYLPAETPSASE</sequence>
<evidence type="ECO:0000256" key="1">
    <source>
        <dbReference type="ARBA" id="ARBA00022801"/>
    </source>
</evidence>
<gene>
    <name evidence="6" type="ORF">SAMN04488087_1478</name>
</gene>
<evidence type="ECO:0000256" key="2">
    <source>
        <dbReference type="ARBA" id="ARBA00022825"/>
    </source>
</evidence>
<dbReference type="STRING" id="633813.SAMN04488087_1478"/>
<dbReference type="Gene3D" id="2.120.10.30">
    <property type="entry name" value="TolB, C-terminal domain"/>
    <property type="match status" value="2"/>
</dbReference>
<feature type="chain" id="PRO_5013133380" evidence="4">
    <location>
        <begin position="26"/>
        <end position="768"/>
    </location>
</feature>
<feature type="domain" description="Peptidase S9 prolyl oligopeptidase catalytic" evidence="5">
    <location>
        <begin position="541"/>
        <end position="759"/>
    </location>
</feature>
<keyword evidence="4" id="KW-0732">Signal</keyword>
<feature type="region of interest" description="Disordered" evidence="3">
    <location>
        <begin position="167"/>
        <end position="195"/>
    </location>
</feature>
<dbReference type="SUPFAM" id="SSF82171">
    <property type="entry name" value="DPP6 N-terminal domain-like"/>
    <property type="match status" value="1"/>
</dbReference>
<dbReference type="PANTHER" id="PTHR42776:SF27">
    <property type="entry name" value="DIPEPTIDYL PEPTIDASE FAMILY MEMBER 6"/>
    <property type="match status" value="1"/>
</dbReference>
<dbReference type="Gene3D" id="3.40.50.1820">
    <property type="entry name" value="alpha/beta hydrolase"/>
    <property type="match status" value="1"/>
</dbReference>
<dbReference type="Pfam" id="PF07676">
    <property type="entry name" value="PD40"/>
    <property type="match status" value="3"/>
</dbReference>
<protein>
    <submittedName>
        <fullName evidence="6">Dipeptidyl aminopeptidase/acylaminoacyl peptidase</fullName>
    </submittedName>
</protein>
<dbReference type="InterPro" id="IPR029058">
    <property type="entry name" value="AB_hydrolase_fold"/>
</dbReference>
<evidence type="ECO:0000313" key="7">
    <source>
        <dbReference type="Proteomes" id="UP000185812"/>
    </source>
</evidence>
<reference evidence="7" key="1">
    <citation type="submission" date="2016-11" db="EMBL/GenBank/DDBJ databases">
        <authorList>
            <person name="Varghese N."/>
            <person name="Submissions S."/>
        </authorList>
    </citation>
    <scope>NUCLEOTIDE SEQUENCE [LARGE SCALE GENOMIC DNA]</scope>
    <source>
        <strain evidence="7">DSM 22212</strain>
    </source>
</reference>
<dbReference type="AlphaFoldDB" id="A0A1M6TPG0"/>
<dbReference type="GO" id="GO:0004252">
    <property type="term" value="F:serine-type endopeptidase activity"/>
    <property type="evidence" value="ECO:0007669"/>
    <property type="project" value="TreeGrafter"/>
</dbReference>
<dbReference type="InterPro" id="IPR001375">
    <property type="entry name" value="Peptidase_S9_cat"/>
</dbReference>
<evidence type="ECO:0000256" key="3">
    <source>
        <dbReference type="SAM" id="MobiDB-lite"/>
    </source>
</evidence>